<evidence type="ECO:0000256" key="3">
    <source>
        <dbReference type="ARBA" id="ARBA00023163"/>
    </source>
</evidence>
<feature type="non-terminal residue" evidence="6">
    <location>
        <position position="317"/>
    </location>
</feature>
<dbReference type="InterPro" id="IPR038491">
    <property type="entry name" value="Velvet_dom_sf"/>
</dbReference>
<keyword evidence="2" id="KW-0805">Transcription regulation</keyword>
<proteinExistence type="predicted"/>
<evidence type="ECO:0000313" key="6">
    <source>
        <dbReference type="EMBL" id="ORX68039.1"/>
    </source>
</evidence>
<organism evidence="6 7">
    <name type="scientific">Linderina pennispora</name>
    <dbReference type="NCBI Taxonomy" id="61395"/>
    <lineage>
        <taxon>Eukaryota</taxon>
        <taxon>Fungi</taxon>
        <taxon>Fungi incertae sedis</taxon>
        <taxon>Zoopagomycota</taxon>
        <taxon>Kickxellomycotina</taxon>
        <taxon>Kickxellomycetes</taxon>
        <taxon>Kickxellales</taxon>
        <taxon>Kickxellaceae</taxon>
        <taxon>Linderina</taxon>
    </lineage>
</organism>
<dbReference type="PANTHER" id="PTHR33572:SF3">
    <property type="entry name" value="VELVET COMPLEX SUBUNIT B"/>
    <property type="match status" value="1"/>
</dbReference>
<dbReference type="InterPro" id="IPR037525">
    <property type="entry name" value="Velvet_dom"/>
</dbReference>
<dbReference type="GeneID" id="63806468"/>
<dbReference type="PANTHER" id="PTHR33572">
    <property type="entry name" value="SPORE DEVELOPMENT REGULATOR VOSA"/>
    <property type="match status" value="1"/>
</dbReference>
<comment type="caution">
    <text evidence="6">The sequence shown here is derived from an EMBL/GenBank/DDBJ whole genome shotgun (WGS) entry which is preliminary data.</text>
</comment>
<comment type="subcellular location">
    <subcellularLocation>
        <location evidence="1">Nucleus</location>
    </subcellularLocation>
</comment>
<dbReference type="RefSeq" id="XP_040741885.1">
    <property type="nucleotide sequence ID" value="XM_040889820.1"/>
</dbReference>
<dbReference type="AlphaFoldDB" id="A0A1Y1W3B8"/>
<dbReference type="OrthoDB" id="1746739at2759"/>
<accession>A0A1Y1W3B8</accession>
<dbReference type="PROSITE" id="PS51821">
    <property type="entry name" value="VELVET"/>
    <property type="match status" value="1"/>
</dbReference>
<dbReference type="STRING" id="61395.A0A1Y1W3B8"/>
<gene>
    <name evidence="6" type="ORF">DL89DRAFT_285417</name>
</gene>
<evidence type="ECO:0000256" key="1">
    <source>
        <dbReference type="ARBA" id="ARBA00004123"/>
    </source>
</evidence>
<dbReference type="EMBL" id="MCFD01000011">
    <property type="protein sequence ID" value="ORX68039.1"/>
    <property type="molecule type" value="Genomic_DNA"/>
</dbReference>
<keyword evidence="7" id="KW-1185">Reference proteome</keyword>
<dbReference type="Proteomes" id="UP000193922">
    <property type="component" value="Unassembled WGS sequence"/>
</dbReference>
<evidence type="ECO:0000259" key="5">
    <source>
        <dbReference type="PROSITE" id="PS51821"/>
    </source>
</evidence>
<keyword evidence="3" id="KW-0804">Transcription</keyword>
<dbReference type="Pfam" id="PF11754">
    <property type="entry name" value="Velvet"/>
    <property type="match status" value="1"/>
</dbReference>
<protein>
    <recommendedName>
        <fullName evidence="5">Velvet domain-containing protein</fullName>
    </recommendedName>
</protein>
<sequence length="317" mass="35306">MNDFSGSKQYARLFAFSYCPRLPPFLIFRLSRFFPVASSIDCCIVRDMYTYELRVIQQPLRARMCGFGEKDRRPCTPPPILQLFIYDRVTGQQLSVEHTDTSFFTATCNLVSADMEAEMDLIRQRSSHDSGHGSATGIVSAASLIHQQHQISSYQPGYDFHQPEIIDGPITNDMSPHSMSTNISAEPSVYHYSLSHPHTTSSPSTVMGSTSMAFPSSTTPSAADTVRNLIGSSIATGAKLQNTDGSLGIFFVFPDLSIRKDGEYRLRFSFFDLKSETGGIMRTSTNIKARTFSDPFRVYSAKQFPGMIESTSLSKHF</sequence>
<name>A0A1Y1W3B8_9FUNG</name>
<evidence type="ECO:0000313" key="7">
    <source>
        <dbReference type="Proteomes" id="UP000193922"/>
    </source>
</evidence>
<feature type="domain" description="Velvet" evidence="5">
    <location>
        <begin position="46"/>
        <end position="317"/>
    </location>
</feature>
<dbReference type="GO" id="GO:0005634">
    <property type="term" value="C:nucleus"/>
    <property type="evidence" value="ECO:0007669"/>
    <property type="project" value="UniProtKB-SubCell"/>
</dbReference>
<keyword evidence="4" id="KW-0539">Nucleus</keyword>
<dbReference type="Gene3D" id="2.60.40.3960">
    <property type="entry name" value="Velvet domain"/>
    <property type="match status" value="2"/>
</dbReference>
<reference evidence="6 7" key="1">
    <citation type="submission" date="2016-07" db="EMBL/GenBank/DDBJ databases">
        <title>Pervasive Adenine N6-methylation of Active Genes in Fungi.</title>
        <authorList>
            <consortium name="DOE Joint Genome Institute"/>
            <person name="Mondo S.J."/>
            <person name="Dannebaum R.O."/>
            <person name="Kuo R.C."/>
            <person name="Labutti K."/>
            <person name="Haridas S."/>
            <person name="Kuo A."/>
            <person name="Salamov A."/>
            <person name="Ahrendt S.R."/>
            <person name="Lipzen A."/>
            <person name="Sullivan W."/>
            <person name="Andreopoulos W.B."/>
            <person name="Clum A."/>
            <person name="Lindquist E."/>
            <person name="Daum C."/>
            <person name="Ramamoorthy G.K."/>
            <person name="Gryganskyi A."/>
            <person name="Culley D."/>
            <person name="Magnuson J.K."/>
            <person name="James T.Y."/>
            <person name="O'Malley M.A."/>
            <person name="Stajich J.E."/>
            <person name="Spatafora J.W."/>
            <person name="Visel A."/>
            <person name="Grigoriev I.V."/>
        </authorList>
    </citation>
    <scope>NUCLEOTIDE SEQUENCE [LARGE SCALE GENOMIC DNA]</scope>
    <source>
        <strain evidence="6 7">ATCC 12442</strain>
    </source>
</reference>
<evidence type="ECO:0000256" key="2">
    <source>
        <dbReference type="ARBA" id="ARBA00023015"/>
    </source>
</evidence>
<evidence type="ECO:0000256" key="4">
    <source>
        <dbReference type="ARBA" id="ARBA00023242"/>
    </source>
</evidence>
<dbReference type="InterPro" id="IPR021740">
    <property type="entry name" value="Velvet"/>
</dbReference>